<organism evidence="4 5">
    <name type="scientific">Neorhodopirellula lusitana</name>
    <dbReference type="NCBI Taxonomy" id="445327"/>
    <lineage>
        <taxon>Bacteria</taxon>
        <taxon>Pseudomonadati</taxon>
        <taxon>Planctomycetota</taxon>
        <taxon>Planctomycetia</taxon>
        <taxon>Pirellulales</taxon>
        <taxon>Pirellulaceae</taxon>
        <taxon>Neorhodopirellula</taxon>
    </lineage>
</organism>
<evidence type="ECO:0000259" key="2">
    <source>
        <dbReference type="Pfam" id="PF14498"/>
    </source>
</evidence>
<dbReference type="Pfam" id="PF22124">
    <property type="entry name" value="Glyco_hydro_95_cat"/>
    <property type="match status" value="1"/>
</dbReference>
<dbReference type="InterPro" id="IPR013780">
    <property type="entry name" value="Glyco_hydro_b"/>
</dbReference>
<feature type="domain" description="Glycosyl hydrolase family 95 N-terminal" evidence="2">
    <location>
        <begin position="61"/>
        <end position="245"/>
    </location>
</feature>
<proteinExistence type="predicted"/>
<dbReference type="EMBL" id="FXUG01000005">
    <property type="protein sequence ID" value="SMP56175.1"/>
    <property type="molecule type" value="Genomic_DNA"/>
</dbReference>
<dbReference type="Gene3D" id="1.50.10.10">
    <property type="match status" value="1"/>
</dbReference>
<evidence type="ECO:0000256" key="1">
    <source>
        <dbReference type="SAM" id="MobiDB-lite"/>
    </source>
</evidence>
<protein>
    <submittedName>
        <fullName evidence="4">Glycosyl hydrolase family 65, N-terminal domain</fullName>
    </submittedName>
</protein>
<feature type="domain" description="Glycosyl hydrolase family 95 catalytic" evidence="3">
    <location>
        <begin position="344"/>
        <end position="754"/>
    </location>
</feature>
<comment type="caution">
    <text evidence="4">The sequence shown here is derived from an EMBL/GenBank/DDBJ whole genome shotgun (WGS) entry which is preliminary data.</text>
</comment>
<feature type="region of interest" description="Disordered" evidence="1">
    <location>
        <begin position="282"/>
        <end position="301"/>
    </location>
</feature>
<dbReference type="InterPro" id="IPR027414">
    <property type="entry name" value="GH95_N_dom"/>
</dbReference>
<dbReference type="PANTHER" id="PTHR31084">
    <property type="entry name" value="ALPHA-L-FUCOSIDASE 2"/>
    <property type="match status" value="1"/>
</dbReference>
<keyword evidence="5" id="KW-1185">Reference proteome</keyword>
<keyword evidence="4" id="KW-0378">Hydrolase</keyword>
<dbReference type="Gene3D" id="2.60.40.1180">
    <property type="entry name" value="Golgi alpha-mannosidase II"/>
    <property type="match status" value="1"/>
</dbReference>
<sequence length="857" mass="95085">MRTPLFRGSLSRCRPQTSRNLQRLITLIAVSFAIAASPLFGEEGSADRFQIPTDEIPTRGMWSERPAQRWQEALVTGNGTLGAMVFGTPAVERVVLNHERLYEPLLDQPCPVPDIADSLPEVRRLLANGKYKEAYAYAYQAAIDAGFPGIQWTAPYHPACSLVIEQDGIDEEAILRYRRSTNFQTGEIIVRFQSGGREFVRKTFASRADGVIVMKISAVDGEPISGRVKLVNQDSRHANKRVDEKGGGYHDPEIATTPHSIAYRCKYNRSPRGYQTFLQFRSPAIDPTSPTNDAKPGSQPQDAVAFDASEVTLFIAIDSLETFDADGGSLQSLKDRLAKIEGDYDALLSRHVAIHQPMFDRVQFQLTVDDVSGDPGQLLSSENLIALQKTLPGERIQLTLLQKMFDMGRYTLISSSGEWPPNLMGIWNGDWRPEWSGDFTLDANVNLQIAAANLGQLPEAIASYDRLVLGLVDDWKTNATNLYGCRGVLSGCRTDGRHNLHTHFSDGFPGHAWTAGAEWMVLPMWEHHQTTGDDQYLQERLLPVMKQITLFYADFLDGQFVDGKRVFWPSYSPENRPSNTNCPVAINATMDIACAKEALQNLIGLGDRSGLSKAQLADYQRLLDELPPYLINQEGALKEWASPLLDDRYDHRHVSHLYPVWPGHEINPEDTPDLFQAAIVAAQKRGRGNGSAHGLTHMALIAARLKDADLVKGNLRFMLSKGYLLPSLFTFHNPGRIYNSDMLNALPAVVMEMLVYSKPGEIELLPALSDELESGQISGVGCRNQTVVESLSWDLKNGKVTLQLFSSVDQPMTLRLRRGIASVVDSTDDLVQLSSDGTIKVSLKAGQSNAWTFQLSK</sequence>
<dbReference type="RefSeq" id="WP_283432572.1">
    <property type="nucleotide sequence ID" value="NZ_FXUG01000005.1"/>
</dbReference>
<evidence type="ECO:0000313" key="4">
    <source>
        <dbReference type="EMBL" id="SMP56175.1"/>
    </source>
</evidence>
<dbReference type="InterPro" id="IPR008928">
    <property type="entry name" value="6-hairpin_glycosidase_sf"/>
</dbReference>
<dbReference type="GO" id="GO:0016787">
    <property type="term" value="F:hydrolase activity"/>
    <property type="evidence" value="ECO:0007669"/>
    <property type="project" value="UniProtKB-KW"/>
</dbReference>
<reference evidence="4 5" key="1">
    <citation type="submission" date="2017-05" db="EMBL/GenBank/DDBJ databases">
        <authorList>
            <person name="Varghese N."/>
            <person name="Submissions S."/>
        </authorList>
    </citation>
    <scope>NUCLEOTIDE SEQUENCE [LARGE SCALE GENOMIC DNA]</scope>
    <source>
        <strain evidence="4 5">DSM 25457</strain>
    </source>
</reference>
<dbReference type="InterPro" id="IPR016518">
    <property type="entry name" value="Alpha-L-fucosidase"/>
</dbReference>
<dbReference type="Proteomes" id="UP001158067">
    <property type="component" value="Unassembled WGS sequence"/>
</dbReference>
<evidence type="ECO:0000313" key="5">
    <source>
        <dbReference type="Proteomes" id="UP001158067"/>
    </source>
</evidence>
<dbReference type="Pfam" id="PF14498">
    <property type="entry name" value="Glyco_hyd_65N_2"/>
    <property type="match status" value="1"/>
</dbReference>
<dbReference type="Gene3D" id="2.70.98.50">
    <property type="entry name" value="putative glycoside hydrolase family protein from bacillus halodurans"/>
    <property type="match status" value="1"/>
</dbReference>
<gene>
    <name evidence="4" type="ORF">SAMN06265222_105100</name>
</gene>
<name>A0ABY1Q1E4_9BACT</name>
<accession>A0ABY1Q1E4</accession>
<dbReference type="InterPro" id="IPR012341">
    <property type="entry name" value="6hp_glycosidase-like_sf"/>
</dbReference>
<dbReference type="SUPFAM" id="SSF48208">
    <property type="entry name" value="Six-hairpin glycosidases"/>
    <property type="match status" value="1"/>
</dbReference>
<dbReference type="InterPro" id="IPR054363">
    <property type="entry name" value="GH95_cat"/>
</dbReference>
<dbReference type="PANTHER" id="PTHR31084:SF0">
    <property type="entry name" value="ALPHA-L-FUCOSIDASE 2"/>
    <property type="match status" value="1"/>
</dbReference>
<evidence type="ECO:0000259" key="3">
    <source>
        <dbReference type="Pfam" id="PF22124"/>
    </source>
</evidence>
<dbReference type="PIRSF" id="PIRSF007663">
    <property type="entry name" value="UCP007663"/>
    <property type="match status" value="1"/>
</dbReference>